<comment type="caution">
    <text evidence="2">The sequence shown here is derived from an EMBL/GenBank/DDBJ whole genome shotgun (WGS) entry which is preliminary data.</text>
</comment>
<organism evidence="2 3">
    <name type="scientific">Brassica carinata</name>
    <name type="common">Ethiopian mustard</name>
    <name type="synonym">Abyssinian cabbage</name>
    <dbReference type="NCBI Taxonomy" id="52824"/>
    <lineage>
        <taxon>Eukaryota</taxon>
        <taxon>Viridiplantae</taxon>
        <taxon>Streptophyta</taxon>
        <taxon>Embryophyta</taxon>
        <taxon>Tracheophyta</taxon>
        <taxon>Spermatophyta</taxon>
        <taxon>Magnoliopsida</taxon>
        <taxon>eudicotyledons</taxon>
        <taxon>Gunneridae</taxon>
        <taxon>Pentapetalae</taxon>
        <taxon>rosids</taxon>
        <taxon>malvids</taxon>
        <taxon>Brassicales</taxon>
        <taxon>Brassicaceae</taxon>
        <taxon>Brassiceae</taxon>
        <taxon>Brassica</taxon>
    </lineage>
</organism>
<evidence type="ECO:0000313" key="3">
    <source>
        <dbReference type="Proteomes" id="UP000886595"/>
    </source>
</evidence>
<dbReference type="EMBL" id="JAAMPC010000012">
    <property type="protein sequence ID" value="KAG2277762.1"/>
    <property type="molecule type" value="Genomic_DNA"/>
</dbReference>
<proteinExistence type="predicted"/>
<feature type="region of interest" description="Disordered" evidence="1">
    <location>
        <begin position="35"/>
        <end position="61"/>
    </location>
</feature>
<protein>
    <submittedName>
        <fullName evidence="2">Uncharacterized protein</fullName>
    </submittedName>
</protein>
<dbReference type="Proteomes" id="UP000886595">
    <property type="component" value="Unassembled WGS sequence"/>
</dbReference>
<reference evidence="2 3" key="1">
    <citation type="submission" date="2020-02" db="EMBL/GenBank/DDBJ databases">
        <authorList>
            <person name="Ma Q."/>
            <person name="Huang Y."/>
            <person name="Song X."/>
            <person name="Pei D."/>
        </authorList>
    </citation>
    <scope>NUCLEOTIDE SEQUENCE [LARGE SCALE GENOMIC DNA]</scope>
    <source>
        <strain evidence="2">Sxm20200214</strain>
        <tissue evidence="2">Leaf</tissue>
    </source>
</reference>
<name>A0A8X7QXA3_BRACI</name>
<accession>A0A8X7QXA3</accession>
<keyword evidence="3" id="KW-1185">Reference proteome</keyword>
<evidence type="ECO:0000256" key="1">
    <source>
        <dbReference type="SAM" id="MobiDB-lite"/>
    </source>
</evidence>
<gene>
    <name evidence="2" type="ORF">Bca52824_060317</name>
</gene>
<evidence type="ECO:0000313" key="2">
    <source>
        <dbReference type="EMBL" id="KAG2277762.1"/>
    </source>
</evidence>
<dbReference type="AlphaFoldDB" id="A0A8X7QXA3"/>
<sequence length="61" mass="6571">MSLIDVSVLYTRIIAICEVVKAKGSLGQSTYLTQDGESVGSSRRIDNPFRSSEYNGGWAGS</sequence>